<accession>A0ACB9DMZ5</accession>
<dbReference type="EMBL" id="CM042049">
    <property type="protein sequence ID" value="KAI3747915.1"/>
    <property type="molecule type" value="Genomic_DNA"/>
</dbReference>
<sequence>MLFCSMHLNRPCKFPSLFAACTQLSYLKPLKAQLIVHGFFKQDTVVGNVIRRCVDLGDPQSALSTLSRINPTLFLQNLTIRCLHDHELYQHVLAVYKFCQSSNCSSDNFTFPFVIKACSALNAIRNGKEIHCVILRTGFDQNVVVQTALVDFYAKNGEIGIARKLHDEMPQPDLVSWNALLSGYSFHGLDQEVFEVFGRIRDTNFNPNVSTFASLIPVCSRLDDLRIGMSFHGHVFKCGYFNDFLIPAFISMYGSKKELSVARDIFDHVLKKNVTMWNAMISAYTQSLRPYDAIELFGKMILYHIKPNMITFMSIIPSTEIAASIGYFESLHAYVIKFGLQNQPAVATVILSMYAKFRHLNSAKFLFDHMTQRNLLAWNAMVSGYVYNERWAMSLAAFRDMQAAGVHPDAVSIISILSACSGLEATLLGQSAHAFSLKRGMDLNLNLSNALLAFYTDCHKMSYSFRLFERMVIRDNVSWNTLISGCTRNGEDENAVLLLQQMRKKGVKLDSVTLTSVLPCFKNLENLVQGMSVHGCAVKLGFAFDVSLANTLISMYMNCGEFDSGKMVFDEMLNKDVVSWNALITGYHLHRLEKEGIDLFARMVNDDKCSPNHVTLLNVLPMCYTCMQVKSIHAYAARSWNIMLETSFITCLISMYGRFNEVSSSNFLFQMAEKGDVSVWNAIVAAHVESDNAKMAVSLFSGLLRMEVQPDYITILSLTSACGHLNHMNFTNSVMGYVIRKGIDKYVAVSNAFIDLHARSGNISYAKQVFDEMPLTDTISWSTMINGYGLHGNGEAALVLFTQMKDLGFQPDETTYISILSACSHTGLVDQGRVVFESMLKDEKILPRMEHYACVVDLLGRTGHLKEAYDVVRRLPFEPSISVLESLLGSCLNHGDLEVGERIGWLITERDVTNSGAYVMLYNVYAAAGMWSEANKVRWCMEANNLRKLRGFSFIEGQRSSASNLQK</sequence>
<gene>
    <name evidence="1" type="ORF">L6452_10650</name>
</gene>
<keyword evidence="2" id="KW-1185">Reference proteome</keyword>
<proteinExistence type="predicted"/>
<dbReference type="Proteomes" id="UP001055879">
    <property type="component" value="Linkage Group LG03"/>
</dbReference>
<reference evidence="2" key="1">
    <citation type="journal article" date="2022" name="Mol. Ecol. Resour.">
        <title>The genomes of chicory, endive, great burdock and yacon provide insights into Asteraceae palaeo-polyploidization history and plant inulin production.</title>
        <authorList>
            <person name="Fan W."/>
            <person name="Wang S."/>
            <person name="Wang H."/>
            <person name="Wang A."/>
            <person name="Jiang F."/>
            <person name="Liu H."/>
            <person name="Zhao H."/>
            <person name="Xu D."/>
            <person name="Zhang Y."/>
        </authorList>
    </citation>
    <scope>NUCLEOTIDE SEQUENCE [LARGE SCALE GENOMIC DNA]</scope>
    <source>
        <strain evidence="2">cv. Niubang</strain>
    </source>
</reference>
<evidence type="ECO:0000313" key="2">
    <source>
        <dbReference type="Proteomes" id="UP001055879"/>
    </source>
</evidence>
<name>A0ACB9DMZ5_ARCLA</name>
<reference evidence="1 2" key="2">
    <citation type="journal article" date="2022" name="Mol. Ecol. Resour.">
        <title>The genomes of chicory, endive, great burdock and yacon provide insights into Asteraceae paleo-polyploidization history and plant inulin production.</title>
        <authorList>
            <person name="Fan W."/>
            <person name="Wang S."/>
            <person name="Wang H."/>
            <person name="Wang A."/>
            <person name="Jiang F."/>
            <person name="Liu H."/>
            <person name="Zhao H."/>
            <person name="Xu D."/>
            <person name="Zhang Y."/>
        </authorList>
    </citation>
    <scope>NUCLEOTIDE SEQUENCE [LARGE SCALE GENOMIC DNA]</scope>
    <source>
        <strain evidence="2">cv. Niubang</strain>
    </source>
</reference>
<comment type="caution">
    <text evidence="1">The sequence shown here is derived from an EMBL/GenBank/DDBJ whole genome shotgun (WGS) entry which is preliminary data.</text>
</comment>
<evidence type="ECO:0000313" key="1">
    <source>
        <dbReference type="EMBL" id="KAI3747915.1"/>
    </source>
</evidence>
<protein>
    <submittedName>
        <fullName evidence="1">Uncharacterized protein</fullName>
    </submittedName>
</protein>
<organism evidence="1 2">
    <name type="scientific">Arctium lappa</name>
    <name type="common">Greater burdock</name>
    <name type="synonym">Lappa major</name>
    <dbReference type="NCBI Taxonomy" id="4217"/>
    <lineage>
        <taxon>Eukaryota</taxon>
        <taxon>Viridiplantae</taxon>
        <taxon>Streptophyta</taxon>
        <taxon>Embryophyta</taxon>
        <taxon>Tracheophyta</taxon>
        <taxon>Spermatophyta</taxon>
        <taxon>Magnoliopsida</taxon>
        <taxon>eudicotyledons</taxon>
        <taxon>Gunneridae</taxon>
        <taxon>Pentapetalae</taxon>
        <taxon>asterids</taxon>
        <taxon>campanulids</taxon>
        <taxon>Asterales</taxon>
        <taxon>Asteraceae</taxon>
        <taxon>Carduoideae</taxon>
        <taxon>Cardueae</taxon>
        <taxon>Arctiinae</taxon>
        <taxon>Arctium</taxon>
    </lineage>
</organism>